<keyword evidence="2" id="KW-1185">Reference proteome</keyword>
<name>A0A9W6VFU0_9PSEU</name>
<reference evidence="1" key="1">
    <citation type="submission" date="2023-03" db="EMBL/GenBank/DDBJ databases">
        <title>Amycolatopsis taiwanensis NBRC 103393.</title>
        <authorList>
            <person name="Ichikawa N."/>
            <person name="Sato H."/>
            <person name="Tonouchi N."/>
        </authorList>
    </citation>
    <scope>NUCLEOTIDE SEQUENCE</scope>
    <source>
        <strain evidence="1">NBRC 103393</strain>
    </source>
</reference>
<dbReference type="Proteomes" id="UP001165136">
    <property type="component" value="Unassembled WGS sequence"/>
</dbReference>
<dbReference type="RefSeq" id="WP_285486874.1">
    <property type="nucleotide sequence ID" value="NZ_BSTI01000005.1"/>
</dbReference>
<dbReference type="EMBL" id="BSTI01000005">
    <property type="protein sequence ID" value="GLY65842.1"/>
    <property type="molecule type" value="Genomic_DNA"/>
</dbReference>
<accession>A0A9W6VFU0</accession>
<evidence type="ECO:0000313" key="2">
    <source>
        <dbReference type="Proteomes" id="UP001165136"/>
    </source>
</evidence>
<gene>
    <name evidence="1" type="ORF">Atai01_24610</name>
</gene>
<dbReference type="AlphaFoldDB" id="A0A9W6VFU0"/>
<protein>
    <submittedName>
        <fullName evidence="1">Uncharacterized protein</fullName>
    </submittedName>
</protein>
<sequence>MTTNGYVAWWRGQEFEASPAVEDGRLTIRLYRSDRAEGFGELAPGRWVRGVPAGEVDRLSYVVEACSWREEPFHVVSRDDSNRVLLEYVGGQLPVAHRLGLSTVERGVHRIWVPVEEVTSTRLEQVLIGE</sequence>
<proteinExistence type="predicted"/>
<organism evidence="1 2">
    <name type="scientific">Amycolatopsis taiwanensis</name>
    <dbReference type="NCBI Taxonomy" id="342230"/>
    <lineage>
        <taxon>Bacteria</taxon>
        <taxon>Bacillati</taxon>
        <taxon>Actinomycetota</taxon>
        <taxon>Actinomycetes</taxon>
        <taxon>Pseudonocardiales</taxon>
        <taxon>Pseudonocardiaceae</taxon>
        <taxon>Amycolatopsis</taxon>
    </lineage>
</organism>
<evidence type="ECO:0000313" key="1">
    <source>
        <dbReference type="EMBL" id="GLY65842.1"/>
    </source>
</evidence>
<comment type="caution">
    <text evidence="1">The sequence shown here is derived from an EMBL/GenBank/DDBJ whole genome shotgun (WGS) entry which is preliminary data.</text>
</comment>